<evidence type="ECO:0000256" key="1">
    <source>
        <dbReference type="SAM" id="Phobius"/>
    </source>
</evidence>
<keyword evidence="1" id="KW-1133">Transmembrane helix</keyword>
<accession>A0AAF0LV67</accession>
<dbReference type="Proteomes" id="UP001223176">
    <property type="component" value="Segment"/>
</dbReference>
<keyword evidence="1" id="KW-0472">Membrane</keyword>
<evidence type="ECO:0000313" key="3">
    <source>
        <dbReference type="Proteomes" id="UP001223176"/>
    </source>
</evidence>
<keyword evidence="3" id="KW-1185">Reference proteome</keyword>
<keyword evidence="1" id="KW-0812">Transmembrane</keyword>
<feature type="transmembrane region" description="Helical" evidence="1">
    <location>
        <begin position="35"/>
        <end position="53"/>
    </location>
</feature>
<protein>
    <submittedName>
        <fullName evidence="2">Uncharacterized protein</fullName>
    </submittedName>
</protein>
<evidence type="ECO:0000313" key="2">
    <source>
        <dbReference type="EMBL" id="WID03657.1"/>
    </source>
</evidence>
<sequence length="58" mass="6621">MNWLKKALSSRKLYLYLTAFWLGFAIYDVTVGNHVLAVVETVLAAACLISFNVKWNKE</sequence>
<feature type="transmembrane region" description="Helical" evidence="1">
    <location>
        <begin position="12"/>
        <end position="29"/>
    </location>
</feature>
<name>A0AAF0LV67_9CAUD</name>
<proteinExistence type="predicted"/>
<organism evidence="2 3">
    <name type="scientific">phage PKM.Lu.22.1</name>
    <dbReference type="NCBI Taxonomy" id="3049197"/>
    <lineage>
        <taxon>Viruses</taxon>
        <taxon>Duplodnaviria</taxon>
        <taxon>Heunggongvirae</taxon>
        <taxon>Uroviricota</taxon>
        <taxon>Caudoviricetes</taxon>
        <taxon>Grimontviridae</taxon>
    </lineage>
</organism>
<reference evidence="2" key="1">
    <citation type="submission" date="2023-04" db="EMBL/GenBank/DDBJ databases">
        <title>Isolation and Characterization of Novel Plasmid-specific Phages Infecting Bacteria Carrying Diverse Conjugative Plasmids.</title>
        <authorList>
            <person name="Parra B."/>
            <person name="Cockx B."/>
            <person name="Lutz V.T."/>
            <person name="Bronsted L."/>
            <person name="Smets B.F."/>
            <person name="Dechesne A."/>
        </authorList>
    </citation>
    <scope>NUCLEOTIDE SEQUENCE</scope>
</reference>
<dbReference type="EMBL" id="OQ829281">
    <property type="protein sequence ID" value="WID03657.1"/>
    <property type="molecule type" value="Genomic_DNA"/>
</dbReference>